<protein>
    <submittedName>
        <fullName evidence="1">Uncharacterized protein</fullName>
    </submittedName>
</protein>
<evidence type="ECO:0000313" key="2">
    <source>
        <dbReference type="Proteomes" id="UP000220397"/>
    </source>
</evidence>
<name>A0A9X6V8K5_BACTU</name>
<dbReference type="Proteomes" id="UP000220397">
    <property type="component" value="Unassembled WGS sequence"/>
</dbReference>
<evidence type="ECO:0000313" key="1">
    <source>
        <dbReference type="EMBL" id="PFA97476.1"/>
    </source>
</evidence>
<reference evidence="1 2" key="1">
    <citation type="submission" date="2017-09" db="EMBL/GenBank/DDBJ databases">
        <title>Large-scale bioinformatics analysis of Bacillus genomes uncovers conserved roles of natural products in bacterial physiology.</title>
        <authorList>
            <consortium name="Agbiome Team Llc"/>
            <person name="Bleich R.M."/>
            <person name="Kirk G.J."/>
            <person name="Santa Maria K.C."/>
            <person name="Allen S.E."/>
            <person name="Farag S."/>
            <person name="Shank E.A."/>
            <person name="Bowers A."/>
        </authorList>
    </citation>
    <scope>NUCLEOTIDE SEQUENCE [LARGE SCALE GENOMIC DNA]</scope>
    <source>
        <strain evidence="1 2">AFS015413</strain>
    </source>
</reference>
<accession>A0A9X6V8K5</accession>
<dbReference type="AlphaFoldDB" id="A0A9X6V8K5"/>
<gene>
    <name evidence="1" type="ORF">CN398_21370</name>
</gene>
<sequence length="75" mass="8826">MGFLLPKAKSICAITTLTTDRIDMCSNVLAPCYWEHILFYNSMNLANKLHMISYFQGKENHFKLNPIYYPIFRSF</sequence>
<dbReference type="EMBL" id="NTUS01000076">
    <property type="protein sequence ID" value="PFA97476.1"/>
    <property type="molecule type" value="Genomic_DNA"/>
</dbReference>
<comment type="caution">
    <text evidence="1">The sequence shown here is derived from an EMBL/GenBank/DDBJ whole genome shotgun (WGS) entry which is preliminary data.</text>
</comment>
<proteinExistence type="predicted"/>
<organism evidence="1 2">
    <name type="scientific">Bacillus thuringiensis</name>
    <dbReference type="NCBI Taxonomy" id="1428"/>
    <lineage>
        <taxon>Bacteria</taxon>
        <taxon>Bacillati</taxon>
        <taxon>Bacillota</taxon>
        <taxon>Bacilli</taxon>
        <taxon>Bacillales</taxon>
        <taxon>Bacillaceae</taxon>
        <taxon>Bacillus</taxon>
        <taxon>Bacillus cereus group</taxon>
    </lineage>
</organism>